<feature type="compositionally biased region" description="Basic and acidic residues" evidence="1">
    <location>
        <begin position="205"/>
        <end position="229"/>
    </location>
</feature>
<comment type="caution">
    <text evidence="2">The sequence shown here is derived from an EMBL/GenBank/DDBJ whole genome shotgun (WGS) entry which is preliminary data.</text>
</comment>
<gene>
    <name evidence="2" type="ORF">F2Q70_00015455</name>
</gene>
<feature type="compositionally biased region" description="Basic and acidic residues" evidence="1">
    <location>
        <begin position="139"/>
        <end position="158"/>
    </location>
</feature>
<organism evidence="2">
    <name type="scientific">Brassica cretica</name>
    <name type="common">Mustard</name>
    <dbReference type="NCBI Taxonomy" id="69181"/>
    <lineage>
        <taxon>Eukaryota</taxon>
        <taxon>Viridiplantae</taxon>
        <taxon>Streptophyta</taxon>
        <taxon>Embryophyta</taxon>
        <taxon>Tracheophyta</taxon>
        <taxon>Spermatophyta</taxon>
        <taxon>Magnoliopsida</taxon>
        <taxon>eudicotyledons</taxon>
        <taxon>Gunneridae</taxon>
        <taxon>Pentapetalae</taxon>
        <taxon>rosids</taxon>
        <taxon>malvids</taxon>
        <taxon>Brassicales</taxon>
        <taxon>Brassicaceae</taxon>
        <taxon>Brassiceae</taxon>
        <taxon>Brassica</taxon>
    </lineage>
</organism>
<protein>
    <submittedName>
        <fullName evidence="2">Uncharacterized protein</fullName>
    </submittedName>
</protein>
<proteinExistence type="predicted"/>
<feature type="compositionally biased region" description="Basic residues" evidence="1">
    <location>
        <begin position="482"/>
        <end position="493"/>
    </location>
</feature>
<feature type="region of interest" description="Disordered" evidence="1">
    <location>
        <begin position="426"/>
        <end position="519"/>
    </location>
</feature>
<dbReference type="AlphaFoldDB" id="A0A8S9HWV9"/>
<sequence>MLDFGVSGREDASDLGVSLQQVALNIGSDFGTSLWEVAPGSNLCVSGRENASDFVRSLWESRSGMWCTATSCSRSGKSLQAITGSFREGLVNLAFLRLTNLDGVNSGSHSLAPEGGGVRIYLSRNRARSVSWKRIHGHYEHRDTGPDERNVRLRSEKFRRTRKARGLSRKTDKDSSGQNPDKTVPPGAQPTAENLPPPAGSYEGGDFKRIDLDISDQSDHSDGGADVHPRRTRSQSARQDASFEKPMTEEEENLYWVEQEELAENQARIHRSQRRQACKAARNHEEIHDLRQYIAKTAAEVKAVKSHIHHATSAAPEIDRLLEEARKTPLALEGGGYGSISHATAHAQSGMMINANKDKQTHDATSVNANTDRTPAGNVSTVTTNAVILDQMKEIFASAQKKSDEQGKLVAFLAKQTWILLVRTLTKQSRGEPSTSHREQQRRRYRADQSGHKRPVRSLGRTCRRPSEKNVKPVRSAGCVVRKAHDRGRRKPILGRAGRTGRESGSDPPQPTSTGSQGC</sequence>
<accession>A0A8S9HWV9</accession>
<feature type="region of interest" description="Disordered" evidence="1">
    <location>
        <begin position="139"/>
        <end position="250"/>
    </location>
</feature>
<dbReference type="EMBL" id="QGKY02001250">
    <property type="protein sequence ID" value="KAF2562114.1"/>
    <property type="molecule type" value="Genomic_DNA"/>
</dbReference>
<reference evidence="2" key="1">
    <citation type="submission" date="2019-12" db="EMBL/GenBank/DDBJ databases">
        <title>Genome sequencing and annotation of Brassica cretica.</title>
        <authorList>
            <person name="Studholme D.J."/>
            <person name="Sarris P.F."/>
        </authorList>
    </citation>
    <scope>NUCLEOTIDE SEQUENCE</scope>
    <source>
        <strain evidence="2">PFS-102/07</strain>
        <tissue evidence="2">Leaf</tissue>
    </source>
</reference>
<evidence type="ECO:0000313" key="2">
    <source>
        <dbReference type="EMBL" id="KAF2562114.1"/>
    </source>
</evidence>
<name>A0A8S9HWV9_BRACR</name>
<feature type="compositionally biased region" description="Basic residues" evidence="1">
    <location>
        <begin position="159"/>
        <end position="168"/>
    </location>
</feature>
<evidence type="ECO:0000256" key="1">
    <source>
        <dbReference type="SAM" id="MobiDB-lite"/>
    </source>
</evidence>